<accession>A0A6C0EUK6</accession>
<dbReference type="PANTHER" id="PTHR35372">
    <property type="entry name" value="ATP BINDING PROTEIN-RELATED"/>
    <property type="match status" value="1"/>
</dbReference>
<reference evidence="5" key="1">
    <citation type="journal article" date="2020" name="Nature">
        <title>Giant virus diversity and host interactions through global metagenomics.</title>
        <authorList>
            <person name="Schulz F."/>
            <person name="Roux S."/>
            <person name="Paez-Espino D."/>
            <person name="Jungbluth S."/>
            <person name="Walsh D.A."/>
            <person name="Denef V.J."/>
            <person name="McMahon K.D."/>
            <person name="Konstantinidis K.T."/>
            <person name="Eloe-Fadrosh E.A."/>
            <person name="Kyrpides N.C."/>
            <person name="Woyke T."/>
        </authorList>
    </citation>
    <scope>NUCLEOTIDE SEQUENCE</scope>
    <source>
        <strain evidence="5">GVMAG-M-3300009161-30</strain>
    </source>
</reference>
<keyword evidence="1" id="KW-0547">Nucleotide-binding</keyword>
<evidence type="ECO:0000256" key="3">
    <source>
        <dbReference type="ARBA" id="ARBA00022840"/>
    </source>
</evidence>
<evidence type="ECO:0000259" key="4">
    <source>
        <dbReference type="PROSITE" id="PS51206"/>
    </source>
</evidence>
<dbReference type="GO" id="GO:0016787">
    <property type="term" value="F:hydrolase activity"/>
    <property type="evidence" value="ECO:0007669"/>
    <property type="project" value="UniProtKB-KW"/>
</dbReference>
<dbReference type="InterPro" id="IPR014818">
    <property type="entry name" value="Phage/plasmid_primase_P4_C"/>
</dbReference>
<dbReference type="GO" id="GO:0005524">
    <property type="term" value="F:ATP binding"/>
    <property type="evidence" value="ECO:0007669"/>
    <property type="project" value="UniProtKB-KW"/>
</dbReference>
<keyword evidence="3" id="KW-0067">ATP-binding</keyword>
<dbReference type="InterPro" id="IPR006500">
    <property type="entry name" value="Helicase_put_C_phage/plasmid"/>
</dbReference>
<dbReference type="PANTHER" id="PTHR35372:SF2">
    <property type="entry name" value="SF3 HELICASE DOMAIN-CONTAINING PROTEIN"/>
    <property type="match status" value="1"/>
</dbReference>
<organism evidence="5">
    <name type="scientific">viral metagenome</name>
    <dbReference type="NCBI Taxonomy" id="1070528"/>
    <lineage>
        <taxon>unclassified sequences</taxon>
        <taxon>metagenomes</taxon>
        <taxon>organismal metagenomes</taxon>
    </lineage>
</organism>
<sequence>MSVSSPFKDLNDFLAKHSAKNESVDRANISPTHTRIPDKDLNVYPGSYIIPAEDLPIFYKLYHESVFVKNRKEHLTERQLCNNGPIALDFDFRYNYDVETRQHTKSNVQDLINVIYLELLKEFYTFVANKPFPVFVFEKQKVNRLADKSLTKDGIHIIIGIQMDHVMQVMLREKVLEKIGEIWELPLINDWPSVLDQGISKGTTNWQLYGSRKPGHQAYELTQYYIIKYDSVDGEFTMDERKLSELDLSKDFNKLSVQYSEHPKFEINPKIKAEYDKRVSGGTKLKKHSSKTKLKLLVNDHDENENKEDDISLEDIKTPEILKQAVDKMLASLQPLEYYIREIHEYTQVLPKKYYEPGSHEKNRLVAFALKHTDDRLFISWVMLRSKADDFDYNTIPDLYNKWTKYFKSRPDGVTQRSIMYWAKQDALDDYMRVKITTRDYFIEETIKDPNEYNYALALNHMYKDKFVCSSITDQKWWVFHNHRWVPDLGQKLRLSISREFFNVYSDLGYKITDQLNNYVHSEGDENNKEIEYLRKKSQDASTISGRMKRTAEKDKIMKEAAAIFYDPDFIKNMDSNKYLMCFNNGVIDFKNKVFRDGYPQDYITKSTNIDYIPFNMISEVDDLQLVEKIVTFMEQLFPDKSLNKYMWDHLSSSLIGDNINQTFNIYRGSGSNGKSILTDLMTHTLGEYKATVPVTLVTTDRPGIGGTSSEIMQLKGVRYAVMQEPKKDSKINEGVMKELTGGDPLQARQLYCESETFIPQFDLVLCTNNLFEVNSNDDGTWRRIRIVDFESKFVDADSKEVITDENPNQFPKDKKLKDNLHKWSPLFASMLVKRAYETQGLVEDCPKVLASSNKYRKGQDHIAAFVSEMIVVKIGKKVAKRELCEQFKIWFQESQGSRKVPKGVELCEYMDIKFGKNKKNEWSGVEILYPEVDEMSEIHGNGSDEH</sequence>
<dbReference type="PROSITE" id="PS51206">
    <property type="entry name" value="SF3_HELICASE_1"/>
    <property type="match status" value="1"/>
</dbReference>
<feature type="domain" description="SF3 helicase" evidence="4">
    <location>
        <begin position="628"/>
        <end position="803"/>
    </location>
</feature>
<evidence type="ECO:0000256" key="1">
    <source>
        <dbReference type="ARBA" id="ARBA00022741"/>
    </source>
</evidence>
<dbReference type="InterPro" id="IPR027417">
    <property type="entry name" value="P-loop_NTPase"/>
</dbReference>
<dbReference type="InterPro" id="IPR051620">
    <property type="entry name" value="ORF904-like_C"/>
</dbReference>
<dbReference type="InterPro" id="IPR014015">
    <property type="entry name" value="Helicase_SF3_DNA-vir"/>
</dbReference>
<dbReference type="NCBIfam" id="TIGR01613">
    <property type="entry name" value="primase_Cterm"/>
    <property type="match status" value="1"/>
</dbReference>
<name>A0A6C0EUK6_9ZZZZ</name>
<keyword evidence="2" id="KW-0378">Hydrolase</keyword>
<proteinExistence type="predicted"/>
<dbReference type="Gene3D" id="3.40.50.300">
    <property type="entry name" value="P-loop containing nucleotide triphosphate hydrolases"/>
    <property type="match status" value="1"/>
</dbReference>
<dbReference type="AlphaFoldDB" id="A0A6C0EUK6"/>
<dbReference type="Pfam" id="PF23162">
    <property type="entry name" value="AEP_C962R"/>
    <property type="match status" value="1"/>
</dbReference>
<evidence type="ECO:0000256" key="2">
    <source>
        <dbReference type="ARBA" id="ARBA00022801"/>
    </source>
</evidence>
<dbReference type="SMART" id="SM00885">
    <property type="entry name" value="D5_N"/>
    <property type="match status" value="1"/>
</dbReference>
<dbReference type="EMBL" id="MN738947">
    <property type="protein sequence ID" value="QHT32747.1"/>
    <property type="molecule type" value="Genomic_DNA"/>
</dbReference>
<dbReference type="InterPro" id="IPR056443">
    <property type="entry name" value="AEP_C962R"/>
</dbReference>
<protein>
    <recommendedName>
        <fullName evidence="4">SF3 helicase domain-containing protein</fullName>
    </recommendedName>
</protein>
<evidence type="ECO:0000313" key="5">
    <source>
        <dbReference type="EMBL" id="QHT32747.1"/>
    </source>
</evidence>
<dbReference type="Pfam" id="PF08706">
    <property type="entry name" value="D5_N"/>
    <property type="match status" value="1"/>
</dbReference>